<dbReference type="PROSITE" id="PS00061">
    <property type="entry name" value="ADH_SHORT"/>
    <property type="match status" value="1"/>
</dbReference>
<evidence type="ECO:0000313" key="3">
    <source>
        <dbReference type="EMBL" id="VFJ63189.1"/>
    </source>
</evidence>
<dbReference type="InterPro" id="IPR036291">
    <property type="entry name" value="NAD(P)-bd_dom_sf"/>
</dbReference>
<dbReference type="InterPro" id="IPR020904">
    <property type="entry name" value="Sc_DH/Rdtase_CS"/>
</dbReference>
<sequence length="251" mass="27511">MDLKLQNKHVIISGGAKGIGAAIARLFQKEGAVPIILDRDEAAGNRLMEEMKSGEFMGIDLRDEQACERAVASIREKYGSIHVLINNAGVNDVIGLAAPGEEFMASLQRNLVHYFTLTKLCWEALKQSKGSIVNISSKIALVGQGKTSGYVAAKGAILSLTREWAVEGLDHGIRVNAVLPAEVWTEMYDEWLNKFDNPTELKAHMESKVPLGKRMTTPEEIAKTVPYLASHMSSHTTGEFLHPDGGYVHVR</sequence>
<dbReference type="InterPro" id="IPR002347">
    <property type="entry name" value="SDR_fam"/>
</dbReference>
<dbReference type="CDD" id="cd05233">
    <property type="entry name" value="SDR_c"/>
    <property type="match status" value="1"/>
</dbReference>
<organism evidence="4">
    <name type="scientific">Candidatus Kentrum sp. FM</name>
    <dbReference type="NCBI Taxonomy" id="2126340"/>
    <lineage>
        <taxon>Bacteria</taxon>
        <taxon>Pseudomonadati</taxon>
        <taxon>Pseudomonadota</taxon>
        <taxon>Gammaproteobacteria</taxon>
        <taxon>Candidatus Kentrum</taxon>
    </lineage>
</organism>
<dbReference type="FunFam" id="3.40.50.720:FF:000084">
    <property type="entry name" value="Short-chain dehydrogenase reductase"/>
    <property type="match status" value="1"/>
</dbReference>
<gene>
    <name evidence="4" type="ORF">BECKFM1743A_GA0114220_103446</name>
    <name evidence="5" type="ORF">BECKFM1743B_GA0114221_101786</name>
    <name evidence="3" type="ORF">BECKFM1743C_GA0114222_103377</name>
</gene>
<name>A0A450TB31_9GAMM</name>
<evidence type="ECO:0000256" key="2">
    <source>
        <dbReference type="ARBA" id="ARBA00023002"/>
    </source>
</evidence>
<dbReference type="AlphaFoldDB" id="A0A450TB31"/>
<evidence type="ECO:0000313" key="5">
    <source>
        <dbReference type="EMBL" id="VFK11364.1"/>
    </source>
</evidence>
<dbReference type="Pfam" id="PF13561">
    <property type="entry name" value="adh_short_C2"/>
    <property type="match status" value="1"/>
</dbReference>
<reference evidence="4" key="1">
    <citation type="submission" date="2019-02" db="EMBL/GenBank/DDBJ databases">
        <authorList>
            <person name="Gruber-Vodicka R. H."/>
            <person name="Seah K. B. B."/>
        </authorList>
    </citation>
    <scope>NUCLEOTIDE SEQUENCE</scope>
    <source>
        <strain evidence="4">BECK_BZ163</strain>
        <strain evidence="5">BECK_BZ164</strain>
        <strain evidence="3">BECK_BZ165</strain>
    </source>
</reference>
<evidence type="ECO:0000313" key="4">
    <source>
        <dbReference type="EMBL" id="VFJ63950.1"/>
    </source>
</evidence>
<comment type="similarity">
    <text evidence="1">Belongs to the short-chain dehydrogenases/reductases (SDR) family.</text>
</comment>
<dbReference type="PANTHER" id="PTHR24321">
    <property type="entry name" value="DEHYDROGENASES, SHORT CHAIN"/>
    <property type="match status" value="1"/>
</dbReference>
<dbReference type="EMBL" id="CAADFL010000178">
    <property type="protein sequence ID" value="VFK11364.1"/>
    <property type="molecule type" value="Genomic_DNA"/>
</dbReference>
<dbReference type="PANTHER" id="PTHR24321:SF8">
    <property type="entry name" value="ESTRADIOL 17-BETA-DEHYDROGENASE 8-RELATED"/>
    <property type="match status" value="1"/>
</dbReference>
<dbReference type="NCBIfam" id="NF006384">
    <property type="entry name" value="PRK08628.1"/>
    <property type="match status" value="1"/>
</dbReference>
<dbReference type="PRINTS" id="PR00080">
    <property type="entry name" value="SDRFAMILY"/>
</dbReference>
<dbReference type="GO" id="GO:0016491">
    <property type="term" value="F:oxidoreductase activity"/>
    <property type="evidence" value="ECO:0007669"/>
    <property type="project" value="UniProtKB-KW"/>
</dbReference>
<dbReference type="Gene3D" id="3.40.50.720">
    <property type="entry name" value="NAD(P)-binding Rossmann-like Domain"/>
    <property type="match status" value="1"/>
</dbReference>
<accession>A0A450TB31</accession>
<keyword evidence="2" id="KW-0560">Oxidoreductase</keyword>
<evidence type="ECO:0000256" key="1">
    <source>
        <dbReference type="ARBA" id="ARBA00006484"/>
    </source>
</evidence>
<dbReference type="EMBL" id="CAADEZ010000344">
    <property type="protein sequence ID" value="VFJ63950.1"/>
    <property type="molecule type" value="Genomic_DNA"/>
</dbReference>
<dbReference type="SUPFAM" id="SSF51735">
    <property type="entry name" value="NAD(P)-binding Rossmann-fold domains"/>
    <property type="match status" value="1"/>
</dbReference>
<dbReference type="EMBL" id="CAADFA010000337">
    <property type="protein sequence ID" value="VFJ63189.1"/>
    <property type="molecule type" value="Genomic_DNA"/>
</dbReference>
<dbReference type="PRINTS" id="PR00081">
    <property type="entry name" value="GDHRDH"/>
</dbReference>
<protein>
    <submittedName>
        <fullName evidence="4">L-fucose dehydrogenase</fullName>
    </submittedName>
</protein>
<proteinExistence type="inferred from homology"/>